<evidence type="ECO:0000313" key="1">
    <source>
        <dbReference type="EMBL" id="KAF9646587.1"/>
    </source>
</evidence>
<dbReference type="EMBL" id="MU118054">
    <property type="protein sequence ID" value="KAF9646587.1"/>
    <property type="molecule type" value="Genomic_DNA"/>
</dbReference>
<reference evidence="1" key="2">
    <citation type="journal article" date="2020" name="Nat. Commun.">
        <title>Large-scale genome sequencing of mycorrhizal fungi provides insights into the early evolution of symbiotic traits.</title>
        <authorList>
            <person name="Miyauchi S."/>
            <person name="Kiss E."/>
            <person name="Kuo A."/>
            <person name="Drula E."/>
            <person name="Kohler A."/>
            <person name="Sanchez-Garcia M."/>
            <person name="Morin E."/>
            <person name="Andreopoulos B."/>
            <person name="Barry K.W."/>
            <person name="Bonito G."/>
            <person name="Buee M."/>
            <person name="Carver A."/>
            <person name="Chen C."/>
            <person name="Cichocki N."/>
            <person name="Clum A."/>
            <person name="Culley D."/>
            <person name="Crous P.W."/>
            <person name="Fauchery L."/>
            <person name="Girlanda M."/>
            <person name="Hayes R.D."/>
            <person name="Keri Z."/>
            <person name="LaButti K."/>
            <person name="Lipzen A."/>
            <person name="Lombard V."/>
            <person name="Magnuson J."/>
            <person name="Maillard F."/>
            <person name="Murat C."/>
            <person name="Nolan M."/>
            <person name="Ohm R.A."/>
            <person name="Pangilinan J."/>
            <person name="Pereira M.F."/>
            <person name="Perotto S."/>
            <person name="Peter M."/>
            <person name="Pfister S."/>
            <person name="Riley R."/>
            <person name="Sitrit Y."/>
            <person name="Stielow J.B."/>
            <person name="Szollosi G."/>
            <person name="Zifcakova L."/>
            <person name="Stursova M."/>
            <person name="Spatafora J.W."/>
            <person name="Tedersoo L."/>
            <person name="Vaario L.M."/>
            <person name="Yamada A."/>
            <person name="Yan M."/>
            <person name="Wang P."/>
            <person name="Xu J."/>
            <person name="Bruns T."/>
            <person name="Baldrian P."/>
            <person name="Vilgalys R."/>
            <person name="Dunand C."/>
            <person name="Henrissat B."/>
            <person name="Grigoriev I.V."/>
            <person name="Hibbett D."/>
            <person name="Nagy L.G."/>
            <person name="Martin F.M."/>
        </authorList>
    </citation>
    <scope>NUCLEOTIDE SEQUENCE</scope>
    <source>
        <strain evidence="1">P2</strain>
    </source>
</reference>
<evidence type="ECO:0000313" key="2">
    <source>
        <dbReference type="Proteomes" id="UP000886501"/>
    </source>
</evidence>
<dbReference type="Proteomes" id="UP000886501">
    <property type="component" value="Unassembled WGS sequence"/>
</dbReference>
<keyword evidence="2" id="KW-1185">Reference proteome</keyword>
<accession>A0ACB6ZAG6</accession>
<gene>
    <name evidence="1" type="ORF">BDM02DRAFT_3270872</name>
</gene>
<feature type="non-terminal residue" evidence="1">
    <location>
        <position position="1"/>
    </location>
</feature>
<protein>
    <submittedName>
        <fullName evidence="1">Uncharacterized protein</fullName>
    </submittedName>
</protein>
<organism evidence="1 2">
    <name type="scientific">Thelephora ganbajun</name>
    <name type="common">Ganba fungus</name>
    <dbReference type="NCBI Taxonomy" id="370292"/>
    <lineage>
        <taxon>Eukaryota</taxon>
        <taxon>Fungi</taxon>
        <taxon>Dikarya</taxon>
        <taxon>Basidiomycota</taxon>
        <taxon>Agaricomycotina</taxon>
        <taxon>Agaricomycetes</taxon>
        <taxon>Thelephorales</taxon>
        <taxon>Thelephoraceae</taxon>
        <taxon>Thelephora</taxon>
    </lineage>
</organism>
<proteinExistence type="predicted"/>
<sequence>RPSALYSSSPDLTPFRNSKRSPCSLTVALITLTISSPDAPGDVEVPKYFLNKCIFHTDPRPFKAPLSTSSREIEEGRP</sequence>
<reference evidence="1" key="1">
    <citation type="submission" date="2019-10" db="EMBL/GenBank/DDBJ databases">
        <authorList>
            <consortium name="DOE Joint Genome Institute"/>
            <person name="Kuo A."/>
            <person name="Miyauchi S."/>
            <person name="Kiss E."/>
            <person name="Drula E."/>
            <person name="Kohler A."/>
            <person name="Sanchez-Garcia M."/>
            <person name="Andreopoulos B."/>
            <person name="Barry K.W."/>
            <person name="Bonito G."/>
            <person name="Buee M."/>
            <person name="Carver A."/>
            <person name="Chen C."/>
            <person name="Cichocki N."/>
            <person name="Clum A."/>
            <person name="Culley D."/>
            <person name="Crous P.W."/>
            <person name="Fauchery L."/>
            <person name="Girlanda M."/>
            <person name="Hayes R."/>
            <person name="Keri Z."/>
            <person name="Labutti K."/>
            <person name="Lipzen A."/>
            <person name="Lombard V."/>
            <person name="Magnuson J."/>
            <person name="Maillard F."/>
            <person name="Morin E."/>
            <person name="Murat C."/>
            <person name="Nolan M."/>
            <person name="Ohm R."/>
            <person name="Pangilinan J."/>
            <person name="Pereira M."/>
            <person name="Perotto S."/>
            <person name="Peter M."/>
            <person name="Riley R."/>
            <person name="Sitrit Y."/>
            <person name="Stielow B."/>
            <person name="Szollosi G."/>
            <person name="Zifcakova L."/>
            <person name="Stursova M."/>
            <person name="Spatafora J.W."/>
            <person name="Tedersoo L."/>
            <person name="Vaario L.-M."/>
            <person name="Yamada A."/>
            <person name="Yan M."/>
            <person name="Wang P."/>
            <person name="Xu J."/>
            <person name="Bruns T."/>
            <person name="Baldrian P."/>
            <person name="Vilgalys R."/>
            <person name="Henrissat B."/>
            <person name="Grigoriev I.V."/>
            <person name="Hibbett D."/>
            <person name="Nagy L.G."/>
            <person name="Martin F.M."/>
        </authorList>
    </citation>
    <scope>NUCLEOTIDE SEQUENCE</scope>
    <source>
        <strain evidence="1">P2</strain>
    </source>
</reference>
<comment type="caution">
    <text evidence="1">The sequence shown here is derived from an EMBL/GenBank/DDBJ whole genome shotgun (WGS) entry which is preliminary data.</text>
</comment>
<name>A0ACB6ZAG6_THEGA</name>